<feature type="domain" description="N-acetyltransferase" evidence="1">
    <location>
        <begin position="142"/>
        <end position="278"/>
    </location>
</feature>
<reference evidence="2 3" key="1">
    <citation type="submission" date="2022-10" db="EMBL/GenBank/DDBJ databases">
        <title>The complete genomes of actinobacterial strains from the NBC collection.</title>
        <authorList>
            <person name="Joergensen T.S."/>
            <person name="Alvarez Arevalo M."/>
            <person name="Sterndorff E.B."/>
            <person name="Faurdal D."/>
            <person name="Vuksanovic O."/>
            <person name="Mourched A.-S."/>
            <person name="Charusanti P."/>
            <person name="Shaw S."/>
            <person name="Blin K."/>
            <person name="Weber T."/>
        </authorList>
    </citation>
    <scope>NUCLEOTIDE SEQUENCE [LARGE SCALE GENOMIC DNA]</scope>
    <source>
        <strain evidence="2 3">NBC_00319</strain>
    </source>
</reference>
<dbReference type="InterPro" id="IPR016794">
    <property type="entry name" value="UCP21603_acetyltransf"/>
</dbReference>
<dbReference type="InterPro" id="IPR000182">
    <property type="entry name" value="GNAT_dom"/>
</dbReference>
<dbReference type="RefSeq" id="WP_045822460.1">
    <property type="nucleotide sequence ID" value="NZ_CP108021.1"/>
</dbReference>
<gene>
    <name evidence="2" type="ORF">OG579_00795</name>
</gene>
<name>A0AAU4K2Z6_9NOCA</name>
<dbReference type="InterPro" id="IPR025289">
    <property type="entry name" value="DUF4081"/>
</dbReference>
<dbReference type="EMBL" id="CP108021">
    <property type="protein sequence ID" value="WUM20424.1"/>
    <property type="molecule type" value="Genomic_DNA"/>
</dbReference>
<dbReference type="AlphaFoldDB" id="A0AAU4K2Z6"/>
<dbReference type="Pfam" id="PF08445">
    <property type="entry name" value="FR47"/>
    <property type="match status" value="1"/>
</dbReference>
<dbReference type="Proteomes" id="UP001432128">
    <property type="component" value="Chromosome"/>
</dbReference>
<dbReference type="PROSITE" id="PS51186">
    <property type="entry name" value="GNAT"/>
    <property type="match status" value="1"/>
</dbReference>
<dbReference type="GO" id="GO:0016747">
    <property type="term" value="F:acyltransferase activity, transferring groups other than amino-acyl groups"/>
    <property type="evidence" value="ECO:0007669"/>
    <property type="project" value="InterPro"/>
</dbReference>
<sequence length="278" mass="29233">MLKLLGDKPLGARDAEAVGAALALDPVAMCMVAARVEEQGVTPRLLGGELWTNTEPTTSLCFSGANLIPMLGDAADMEMFAARATRNPRVCSSIVGRAEHVLAFWEHAKAHWGPAREVRADQPLLAMSGPPSVGPDRAVRRVRISEIDAYLPAAIEMFHGEVGVDPCAGDGGRSYRRRIASLIGAGRAFARFENGEVVFKAEIGSMSSTVGQIQGVWVAHHRRGEGLGASGTAAVVSAIAAEGRTSSLYVNGFNTAARAAYAKVGFTEVGTFATVLVD</sequence>
<dbReference type="PIRSF" id="PIRSF021603">
    <property type="entry name" value="UCP21603_acetyltransf"/>
    <property type="match status" value="1"/>
</dbReference>
<organism evidence="2 3">
    <name type="scientific">Williamsia herbipolensis</name>
    <dbReference type="NCBI Taxonomy" id="1603258"/>
    <lineage>
        <taxon>Bacteria</taxon>
        <taxon>Bacillati</taxon>
        <taxon>Actinomycetota</taxon>
        <taxon>Actinomycetes</taxon>
        <taxon>Mycobacteriales</taxon>
        <taxon>Nocardiaceae</taxon>
        <taxon>Williamsia</taxon>
    </lineage>
</organism>
<dbReference type="Pfam" id="PF13312">
    <property type="entry name" value="DUF4081"/>
    <property type="match status" value="1"/>
</dbReference>
<dbReference type="InterPro" id="IPR013653">
    <property type="entry name" value="GCN5-like_dom"/>
</dbReference>
<dbReference type="KEGG" id="whr:OG579_00795"/>
<proteinExistence type="predicted"/>
<dbReference type="Gene3D" id="3.40.630.30">
    <property type="match status" value="1"/>
</dbReference>
<evidence type="ECO:0000313" key="2">
    <source>
        <dbReference type="EMBL" id="WUM20424.1"/>
    </source>
</evidence>
<dbReference type="EC" id="2.3.1.-" evidence="2"/>
<dbReference type="InterPro" id="IPR016181">
    <property type="entry name" value="Acyl_CoA_acyltransferase"/>
</dbReference>
<keyword evidence="2" id="KW-0012">Acyltransferase</keyword>
<accession>A0AAU4K2Z6</accession>
<protein>
    <submittedName>
        <fullName evidence="2">GNAT family N-acetyltransferase</fullName>
        <ecNumber evidence="2">2.3.1.-</ecNumber>
    </submittedName>
</protein>
<evidence type="ECO:0000259" key="1">
    <source>
        <dbReference type="PROSITE" id="PS51186"/>
    </source>
</evidence>
<keyword evidence="3" id="KW-1185">Reference proteome</keyword>
<evidence type="ECO:0000313" key="3">
    <source>
        <dbReference type="Proteomes" id="UP001432128"/>
    </source>
</evidence>
<dbReference type="SUPFAM" id="SSF55729">
    <property type="entry name" value="Acyl-CoA N-acyltransferases (Nat)"/>
    <property type="match status" value="1"/>
</dbReference>
<keyword evidence="2" id="KW-0808">Transferase</keyword>